<keyword evidence="2" id="KW-1185">Reference proteome</keyword>
<accession>A0ACA9KFP5</accession>
<evidence type="ECO:0000313" key="2">
    <source>
        <dbReference type="Proteomes" id="UP000789702"/>
    </source>
</evidence>
<dbReference type="EMBL" id="CAJVPU010001039">
    <property type="protein sequence ID" value="CAG8469417.1"/>
    <property type="molecule type" value="Genomic_DNA"/>
</dbReference>
<name>A0ACA9KFP5_9GLOM</name>
<reference evidence="1" key="1">
    <citation type="submission" date="2021-06" db="EMBL/GenBank/DDBJ databases">
        <authorList>
            <person name="Kallberg Y."/>
            <person name="Tangrot J."/>
            <person name="Rosling A."/>
        </authorList>
    </citation>
    <scope>NUCLEOTIDE SEQUENCE</scope>
    <source>
        <strain evidence="1">IL203A</strain>
    </source>
</reference>
<comment type="caution">
    <text evidence="1">The sequence shown here is derived from an EMBL/GenBank/DDBJ whole genome shotgun (WGS) entry which is preliminary data.</text>
</comment>
<sequence length="106" mass="11516">MHPLVPVSSHISHLSSRDNAGAGDQGKGTPKPSLFSHNWGKLYSVQQYAPRTEGCGGVTEAERHNDELGGEPGGMPEHFEKVIYPRKGESILHGYCIQLPIVDTHS</sequence>
<gene>
    <name evidence="1" type="ORF">DHETER_LOCUS1642</name>
</gene>
<protein>
    <submittedName>
        <fullName evidence="1">5699_t:CDS:1</fullName>
    </submittedName>
</protein>
<dbReference type="Proteomes" id="UP000789702">
    <property type="component" value="Unassembled WGS sequence"/>
</dbReference>
<evidence type="ECO:0000313" key="1">
    <source>
        <dbReference type="EMBL" id="CAG8469417.1"/>
    </source>
</evidence>
<proteinExistence type="predicted"/>
<organism evidence="1 2">
    <name type="scientific">Dentiscutata heterogama</name>
    <dbReference type="NCBI Taxonomy" id="1316150"/>
    <lineage>
        <taxon>Eukaryota</taxon>
        <taxon>Fungi</taxon>
        <taxon>Fungi incertae sedis</taxon>
        <taxon>Mucoromycota</taxon>
        <taxon>Glomeromycotina</taxon>
        <taxon>Glomeromycetes</taxon>
        <taxon>Diversisporales</taxon>
        <taxon>Gigasporaceae</taxon>
        <taxon>Dentiscutata</taxon>
    </lineage>
</organism>